<organism evidence="4 5">
    <name type="scientific">Burkholderia pseudomallei 1710a</name>
    <dbReference type="NCBI Taxonomy" id="320371"/>
    <lineage>
        <taxon>Bacteria</taxon>
        <taxon>Pseudomonadati</taxon>
        <taxon>Pseudomonadota</taxon>
        <taxon>Betaproteobacteria</taxon>
        <taxon>Burkholderiales</taxon>
        <taxon>Burkholderiaceae</taxon>
        <taxon>Burkholderia</taxon>
        <taxon>pseudomallei group</taxon>
    </lineage>
</organism>
<dbReference type="Gene3D" id="3.40.50.2000">
    <property type="entry name" value="Glycogen Phosphorylase B"/>
    <property type="match status" value="2"/>
</dbReference>
<feature type="compositionally biased region" description="Polar residues" evidence="1">
    <location>
        <begin position="489"/>
        <end position="498"/>
    </location>
</feature>
<dbReference type="EC" id="2.4.1.-" evidence="4"/>
<feature type="domain" description="Glycosyl transferase family 1" evidence="2">
    <location>
        <begin position="264"/>
        <end position="441"/>
    </location>
</feature>
<reference evidence="5" key="1">
    <citation type="submission" date="2007-08" db="EMBL/GenBank/DDBJ databases">
        <title>Annotation of Burkholderia pseudomallei 1710a.</title>
        <authorList>
            <person name="Harkins D.M."/>
            <person name="DeShazer D."/>
            <person name="Woods D.E."/>
            <person name="Brinkac L.M."/>
            <person name="Brown K.A."/>
            <person name="Hung G.C."/>
            <person name="Tuanyok A."/>
            <person name="Zhang B."/>
            <person name="Nierman W.C."/>
        </authorList>
    </citation>
    <scope>NUCLEOTIDE SEQUENCE [LARGE SCALE GENOMIC DNA]</scope>
    <source>
        <strain evidence="5">1710a</strain>
    </source>
</reference>
<feature type="region of interest" description="Disordered" evidence="1">
    <location>
        <begin position="475"/>
        <end position="498"/>
    </location>
</feature>
<name>A0A0E1VT39_BURPE</name>
<dbReference type="EMBL" id="CM000833">
    <property type="protein sequence ID" value="EET04023.1"/>
    <property type="molecule type" value="Genomic_DNA"/>
</dbReference>
<evidence type="ECO:0000259" key="3">
    <source>
        <dbReference type="Pfam" id="PF13439"/>
    </source>
</evidence>
<reference evidence="4 5" key="2">
    <citation type="submission" date="2009-05" db="EMBL/GenBank/DDBJ databases">
        <authorList>
            <person name="Harkins D.M."/>
            <person name="DeShazer D."/>
            <person name="Woods D.E."/>
            <person name="Brinkac L.M."/>
            <person name="Brown K.A."/>
            <person name="Hung G.C."/>
            <person name="Tuanyok A."/>
            <person name="Zhang B."/>
            <person name="Nierman W.C."/>
        </authorList>
    </citation>
    <scope>NUCLEOTIDE SEQUENCE [LARGE SCALE GENOMIC DNA]</scope>
    <source>
        <strain evidence="4 5">1710a</strain>
    </source>
</reference>
<dbReference type="GO" id="GO:0016757">
    <property type="term" value="F:glycosyltransferase activity"/>
    <property type="evidence" value="ECO:0007669"/>
    <property type="project" value="UniProtKB-KW"/>
</dbReference>
<evidence type="ECO:0000256" key="1">
    <source>
        <dbReference type="SAM" id="MobiDB-lite"/>
    </source>
</evidence>
<accession>A0A0E1VT39</accession>
<dbReference type="Pfam" id="PF00534">
    <property type="entry name" value="Glycos_transf_1"/>
    <property type="match status" value="1"/>
</dbReference>
<sequence length="498" mass="54153">MCCRARRARRRAFRQAVVTFAAAFAHPRARGKRACALRTPAAKGTFAPAGTGAIVMQKIALISEHASPLGVIGGVDAGGQNIYVANVAKQLARLGVDVDVFTRCDNPHLPDVAHIGAGIRVIHVPAGPPSNVPKEALLPYMKAFSAFLIDWFRREPTPYDAMHANFFMSGDAALRVKARLGVPLVMTFHALGRVRRRHQGAADGFPDARFPIEDALAKRADRVIAECPQDAADLRALYRADPGRIEIVPCGFDEEEFRPVLRRAARARLGWRDDEFAVLQLGRLVPRKGIDNVIEALARVPRDAGARPARLYVVGGSDYEPDPSRCAELARLAGIAREAGVADRVTFVGRRDRDALHLYYGAADVFVTTPWYEPFGITPVEAMACATPVIGSDVGGIRTTVEHGVTGYLVAPRDPGALAARLDELRRDPERAQQLGWAGYRRAHRHYTWRGVAERLAAIYRDVAACARRGARAGTAAHVRRSPVAPSATVANQKENGS</sequence>
<dbReference type="InterPro" id="IPR001296">
    <property type="entry name" value="Glyco_trans_1"/>
</dbReference>
<dbReference type="InterPro" id="IPR050194">
    <property type="entry name" value="Glycosyltransferase_grp1"/>
</dbReference>
<keyword evidence="4" id="KW-0808">Transferase</keyword>
<dbReference type="HOGENOM" id="CLU_009583_2_3_4"/>
<evidence type="ECO:0000259" key="2">
    <source>
        <dbReference type="Pfam" id="PF00534"/>
    </source>
</evidence>
<protein>
    <submittedName>
        <fullName evidence="4">Glycosyl transferase, group 1 family</fullName>
        <ecNumber evidence="4">2.4.1.-</ecNumber>
    </submittedName>
</protein>
<gene>
    <name evidence="4" type="ORF">BURPS1710A_A2328</name>
</gene>
<dbReference type="Proteomes" id="UP000001812">
    <property type="component" value="Chromosome II"/>
</dbReference>
<dbReference type="InterPro" id="IPR028098">
    <property type="entry name" value="Glyco_trans_4-like_N"/>
</dbReference>
<dbReference type="AlphaFoldDB" id="A0A0E1VT39"/>
<evidence type="ECO:0000313" key="4">
    <source>
        <dbReference type="EMBL" id="EET04023.1"/>
    </source>
</evidence>
<dbReference type="Pfam" id="PF13439">
    <property type="entry name" value="Glyco_transf_4"/>
    <property type="match status" value="1"/>
</dbReference>
<feature type="domain" description="Glycosyltransferase subfamily 4-like N-terminal" evidence="3">
    <location>
        <begin position="78"/>
        <end position="255"/>
    </location>
</feature>
<evidence type="ECO:0000313" key="5">
    <source>
        <dbReference type="Proteomes" id="UP000001812"/>
    </source>
</evidence>
<dbReference type="PANTHER" id="PTHR45947:SF3">
    <property type="entry name" value="SULFOQUINOVOSYL TRANSFERASE SQD2"/>
    <property type="match status" value="1"/>
</dbReference>
<dbReference type="PANTHER" id="PTHR45947">
    <property type="entry name" value="SULFOQUINOVOSYL TRANSFERASE SQD2"/>
    <property type="match status" value="1"/>
</dbReference>
<proteinExistence type="predicted"/>
<dbReference type="SUPFAM" id="SSF53756">
    <property type="entry name" value="UDP-Glycosyltransferase/glycogen phosphorylase"/>
    <property type="match status" value="1"/>
</dbReference>
<keyword evidence="4" id="KW-0328">Glycosyltransferase</keyword>
<dbReference type="CDD" id="cd03800">
    <property type="entry name" value="GT4_sucrose_synthase"/>
    <property type="match status" value="1"/>
</dbReference>